<organism evidence="2">
    <name type="scientific">uncultured Caudovirales phage</name>
    <dbReference type="NCBI Taxonomy" id="2100421"/>
    <lineage>
        <taxon>Viruses</taxon>
        <taxon>Duplodnaviria</taxon>
        <taxon>Heunggongvirae</taxon>
        <taxon>Uroviricota</taxon>
        <taxon>Caudoviricetes</taxon>
        <taxon>Peduoviridae</taxon>
        <taxon>Maltschvirus</taxon>
        <taxon>Maltschvirus maltsch</taxon>
    </lineage>
</organism>
<proteinExistence type="predicted"/>
<reference evidence="2" key="1">
    <citation type="submission" date="2020-05" db="EMBL/GenBank/DDBJ databases">
        <authorList>
            <person name="Chiriac C."/>
            <person name="Salcher M."/>
            <person name="Ghai R."/>
            <person name="Kavagutti S V."/>
        </authorList>
    </citation>
    <scope>NUCLEOTIDE SEQUENCE</scope>
</reference>
<feature type="region of interest" description="Disordered" evidence="1">
    <location>
        <begin position="67"/>
        <end position="92"/>
    </location>
</feature>
<accession>A0A6J5QSU5</accession>
<evidence type="ECO:0000256" key="1">
    <source>
        <dbReference type="SAM" id="MobiDB-lite"/>
    </source>
</evidence>
<dbReference type="EMBL" id="LR797105">
    <property type="protein sequence ID" value="CAB4187660.1"/>
    <property type="molecule type" value="Genomic_DNA"/>
</dbReference>
<name>A0A6J5QSU5_9CAUD</name>
<protein>
    <submittedName>
        <fullName evidence="2">Uncharacterized protein</fullName>
    </submittedName>
</protein>
<evidence type="ECO:0000313" key="2">
    <source>
        <dbReference type="EMBL" id="CAB4187660.1"/>
    </source>
</evidence>
<sequence length="373" mass="38617">MANTIVARPDRGAYKIKGTPGGIKIPKAPTAGLQVTGKQGVNWVYRPGGPSGAGFYKKPKAAATTGTNASGATIATPPTTVTTTTSTPPTPEWWNTQMGAGVSTNMLAPILGAEQNQIGSTYGLVLRRDTTEGSATKGQPLYRLAGEAAGTGTVRQSGFDDKGNPVYKDGAGKVVTDIANLALDYTALKQGEPGYLQGAFGNAAAKSEQNQFGIGDVAARAGVGRSGMRGQAAIAENQNAQDMNAALTGRAASDYTTNLGKWAALYNQIYTGLVPRAEALAAPTTTTTTVPVVPPVVPTPSAGGGLVSGQRLSGGPKGEFITQVNGILGIRDIPVKGRIQQLESIGRDYALTPAQRKYLANEIKKFRKLNKVD</sequence>
<feature type="compositionally biased region" description="Low complexity" evidence="1">
    <location>
        <begin position="67"/>
        <end position="87"/>
    </location>
</feature>
<gene>
    <name evidence="2" type="ORF">UFOVP1158_40</name>
</gene>